<feature type="non-terminal residue" evidence="4">
    <location>
        <position position="678"/>
    </location>
</feature>
<feature type="repeat" description="TPR" evidence="3">
    <location>
        <begin position="436"/>
        <end position="469"/>
    </location>
</feature>
<dbReference type="PANTHER" id="PTHR44943:SF4">
    <property type="entry name" value="TPR REPEAT-CONTAINING PROTEIN MJ0798"/>
    <property type="match status" value="1"/>
</dbReference>
<dbReference type="SMART" id="SM00028">
    <property type="entry name" value="TPR"/>
    <property type="match status" value="8"/>
</dbReference>
<dbReference type="Pfam" id="PF00515">
    <property type="entry name" value="TPR_1"/>
    <property type="match status" value="1"/>
</dbReference>
<dbReference type="Pfam" id="PF14938">
    <property type="entry name" value="SNAP"/>
    <property type="match status" value="1"/>
</dbReference>
<dbReference type="Gene3D" id="1.25.40.10">
    <property type="entry name" value="Tetratricopeptide repeat domain"/>
    <property type="match status" value="3"/>
</dbReference>
<evidence type="ECO:0000256" key="3">
    <source>
        <dbReference type="PROSITE-ProRule" id="PRU00339"/>
    </source>
</evidence>
<name>A0ABS1K5Q6_9MICC</name>
<organism evidence="4 5">
    <name type="scientific">Sinomonas cellulolyticus</name>
    <dbReference type="NCBI Taxonomy" id="2801916"/>
    <lineage>
        <taxon>Bacteria</taxon>
        <taxon>Bacillati</taxon>
        <taxon>Actinomycetota</taxon>
        <taxon>Actinomycetes</taxon>
        <taxon>Micrococcales</taxon>
        <taxon>Micrococcaceae</taxon>
        <taxon>Sinomonas</taxon>
    </lineage>
</organism>
<dbReference type="PROSITE" id="PS50005">
    <property type="entry name" value="TPR"/>
    <property type="match status" value="1"/>
</dbReference>
<proteinExistence type="predicted"/>
<dbReference type="SUPFAM" id="SSF48452">
    <property type="entry name" value="TPR-like"/>
    <property type="match status" value="3"/>
</dbReference>
<protein>
    <submittedName>
        <fullName evidence="4">Tetratricopeptide repeat protein</fullName>
    </submittedName>
</protein>
<comment type="caution">
    <text evidence="4">The sequence shown here is derived from an EMBL/GenBank/DDBJ whole genome shotgun (WGS) entry which is preliminary data.</text>
</comment>
<reference evidence="4 5" key="1">
    <citation type="submission" date="2021-01" db="EMBL/GenBank/DDBJ databases">
        <title>Genome public.</title>
        <authorList>
            <person name="Liu C."/>
            <person name="Sun Q."/>
        </authorList>
    </citation>
    <scope>NUCLEOTIDE SEQUENCE [LARGE SCALE GENOMIC DNA]</scope>
    <source>
        <strain evidence="4 5">JC656</strain>
    </source>
</reference>
<keyword evidence="1" id="KW-0677">Repeat</keyword>
<evidence type="ECO:0000313" key="5">
    <source>
        <dbReference type="Proteomes" id="UP000639051"/>
    </source>
</evidence>
<dbReference type="RefSeq" id="WP_189695375.1">
    <property type="nucleotide sequence ID" value="NZ_BNCM01000030.1"/>
</dbReference>
<dbReference type="InterPro" id="IPR051685">
    <property type="entry name" value="Ycf3/AcsC/BcsC/TPR_MFPF"/>
</dbReference>
<evidence type="ECO:0000256" key="2">
    <source>
        <dbReference type="ARBA" id="ARBA00022803"/>
    </source>
</evidence>
<dbReference type="EMBL" id="JAERRC010000042">
    <property type="protein sequence ID" value="MBL0707016.1"/>
    <property type="molecule type" value="Genomic_DNA"/>
</dbReference>
<dbReference type="InterPro" id="IPR019734">
    <property type="entry name" value="TPR_rpt"/>
</dbReference>
<evidence type="ECO:0000256" key="1">
    <source>
        <dbReference type="ARBA" id="ARBA00022737"/>
    </source>
</evidence>
<dbReference type="Proteomes" id="UP000639051">
    <property type="component" value="Unassembled WGS sequence"/>
</dbReference>
<evidence type="ECO:0000313" key="4">
    <source>
        <dbReference type="EMBL" id="MBL0707016.1"/>
    </source>
</evidence>
<dbReference type="PANTHER" id="PTHR44943">
    <property type="entry name" value="CELLULOSE SYNTHASE OPERON PROTEIN C"/>
    <property type="match status" value="1"/>
</dbReference>
<gene>
    <name evidence="4" type="ORF">JJE72_16095</name>
</gene>
<keyword evidence="2 3" id="KW-0802">TPR repeat</keyword>
<keyword evidence="5" id="KW-1185">Reference proteome</keyword>
<accession>A0ABS1K5Q6</accession>
<dbReference type="InterPro" id="IPR011990">
    <property type="entry name" value="TPR-like_helical_dom_sf"/>
</dbReference>
<sequence length="678" mass="70546">MGESVGIDPADGRVIALCRLLHDATLGQADADTVLAGIDQLHPAGTAGPVAAAEAVLFAFLRLRCPDARPAVQEDPAGSPEEEAGDGWACLREAAEATDGSGSLKAQSRMLTGISEALASSGHVLPALNALSSAAALLEAIGDVEGSAAVHSRLGEALLAAGSASQAQQEFARAVLVFGETGTPVDAGFLFRNVMNWGRCLSIQGDHANAEQEYRLAVHVSSQASGPATDPAEAHLLLADSLRQQDRPGEAVPEYEAALGLLRQGPERAGDRMATALMGLAACHQSTGDTAMLIGSLAEALEYLDQADTARHAAVNFTLARAHSETGSTALAAAHYREAALRYTELTDAVRAALSWWQAAAALRDLDLLREALDARLAAWEALAGSGQAPDPALVQDVALGAAHSLISAGRPAEAEAPARAAIDAARATAATVAEADAHLRLGQALQAQERFPEALDCYERARRLCPTGSLALEAQDRLGMCLLALNMFHEAGQAFARAAVEAKEAGEPGTADGLHFKAGLALVHAAPGEAEQHLRAVLVSTSAQGNPARTAAVLSALAEALVQLNRHREAEETYRCAGSTYEQIGEDEESAESLNRAADTARAHGRHEDALASYQEVIARGSEAGPKNVADSYTGSGISLYKLGRYGEAEASFRHAHALYTEDDNPGAAALCLEWIA</sequence>